<dbReference type="InterPro" id="IPR037359">
    <property type="entry name" value="NST/OST"/>
</dbReference>
<evidence type="ECO:0000256" key="2">
    <source>
        <dbReference type="ARBA" id="ARBA00023180"/>
    </source>
</evidence>
<accession>A0A844ZD77</accession>
<keyword evidence="5" id="KW-1185">Reference proteome</keyword>
<dbReference type="RefSeq" id="WP_160681554.1">
    <property type="nucleotide sequence ID" value="NZ_WTYW01000001.1"/>
</dbReference>
<dbReference type="EMBL" id="WTYW01000001">
    <property type="protein sequence ID" value="MXO85126.1"/>
    <property type="molecule type" value="Genomic_DNA"/>
</dbReference>
<feature type="domain" description="Sulfotransferase" evidence="3">
    <location>
        <begin position="3"/>
        <end position="191"/>
    </location>
</feature>
<dbReference type="SUPFAM" id="SSF52540">
    <property type="entry name" value="P-loop containing nucleoside triphosphate hydrolases"/>
    <property type="match status" value="1"/>
</dbReference>
<dbReference type="GO" id="GO:0008146">
    <property type="term" value="F:sulfotransferase activity"/>
    <property type="evidence" value="ECO:0007669"/>
    <property type="project" value="InterPro"/>
</dbReference>
<reference evidence="4 5" key="1">
    <citation type="submission" date="2019-12" db="EMBL/GenBank/DDBJ databases">
        <title>Genomic-based taxomic classification of the family Erythrobacteraceae.</title>
        <authorList>
            <person name="Xu L."/>
        </authorList>
    </citation>
    <scope>NUCLEOTIDE SEQUENCE [LARGE SCALE GENOMIC DNA]</scope>
    <source>
        <strain evidence="4 5">MCCC 1A09962</strain>
    </source>
</reference>
<dbReference type="PANTHER" id="PTHR10605">
    <property type="entry name" value="HEPARAN SULFATE SULFOTRANSFERASE"/>
    <property type="match status" value="1"/>
</dbReference>
<evidence type="ECO:0000313" key="5">
    <source>
        <dbReference type="Proteomes" id="UP000433104"/>
    </source>
</evidence>
<gene>
    <name evidence="4" type="ORF">GRI38_03680</name>
</gene>
<organism evidence="4 5">
    <name type="scientific">Parapontixanthobacter aurantiacus</name>
    <dbReference type="NCBI Taxonomy" id="1463599"/>
    <lineage>
        <taxon>Bacteria</taxon>
        <taxon>Pseudomonadati</taxon>
        <taxon>Pseudomonadota</taxon>
        <taxon>Alphaproteobacteria</taxon>
        <taxon>Sphingomonadales</taxon>
        <taxon>Erythrobacteraceae</taxon>
        <taxon>Parapontixanthobacter</taxon>
    </lineage>
</organism>
<keyword evidence="2" id="KW-0325">Glycoprotein</keyword>
<evidence type="ECO:0000313" key="4">
    <source>
        <dbReference type="EMBL" id="MXO85126.1"/>
    </source>
</evidence>
<sequence length="294" mass="34204">MIDFCIGGAPKCATTAVAKYLGQHPDIFFSEPKEPYFYASEALNKQVMSPRMSRSEYESLFANKAEHQVAGEGSTYYLHLAERVAPLMAADNPDLKLIFCVRDPVERARSHYNYAFSRMGPYMPNGAGRPMPFAEFVRDETMFEMGNYAKHLETYFDTFGRDNVLIVLFTDIRKNLSDTLSRICRHIGVDPQFDYRKPETTNRTKYPKYHRTIRQFDRALNLVYPHLPVKMRNALLLKRRDLLFAVDGDKYQLTDEERADARALYRPSVEKLQTMIDRDLSHWLTDDREKTSSH</sequence>
<dbReference type="Proteomes" id="UP000433104">
    <property type="component" value="Unassembled WGS sequence"/>
</dbReference>
<dbReference type="Gene3D" id="3.40.50.300">
    <property type="entry name" value="P-loop containing nucleotide triphosphate hydrolases"/>
    <property type="match status" value="1"/>
</dbReference>
<dbReference type="InterPro" id="IPR027417">
    <property type="entry name" value="P-loop_NTPase"/>
</dbReference>
<dbReference type="OrthoDB" id="981508at2"/>
<comment type="caution">
    <text evidence="4">The sequence shown here is derived from an EMBL/GenBank/DDBJ whole genome shotgun (WGS) entry which is preliminary data.</text>
</comment>
<dbReference type="PANTHER" id="PTHR10605:SF56">
    <property type="entry name" value="BIFUNCTIONAL HEPARAN SULFATE N-DEACETYLASE_N-SULFOTRANSFERASE"/>
    <property type="match status" value="1"/>
</dbReference>
<dbReference type="AlphaFoldDB" id="A0A844ZD77"/>
<protein>
    <recommendedName>
        <fullName evidence="3">Sulfotransferase domain-containing protein</fullName>
    </recommendedName>
</protein>
<keyword evidence="1" id="KW-0808">Transferase</keyword>
<evidence type="ECO:0000256" key="1">
    <source>
        <dbReference type="ARBA" id="ARBA00022679"/>
    </source>
</evidence>
<dbReference type="InterPro" id="IPR000863">
    <property type="entry name" value="Sulfotransferase_dom"/>
</dbReference>
<dbReference type="Pfam" id="PF00685">
    <property type="entry name" value="Sulfotransfer_1"/>
    <property type="match status" value="1"/>
</dbReference>
<name>A0A844ZD77_9SPHN</name>
<proteinExistence type="predicted"/>
<evidence type="ECO:0000259" key="3">
    <source>
        <dbReference type="Pfam" id="PF00685"/>
    </source>
</evidence>